<feature type="region of interest" description="Disordered" evidence="1">
    <location>
        <begin position="268"/>
        <end position="287"/>
    </location>
</feature>
<dbReference type="RefSeq" id="WP_254087333.1">
    <property type="nucleotide sequence ID" value="NZ_JAHESE010000040.1"/>
</dbReference>
<protein>
    <submittedName>
        <fullName evidence="2">Uncharacterized protein</fullName>
    </submittedName>
</protein>
<keyword evidence="3" id="KW-1185">Reference proteome</keyword>
<gene>
    <name evidence="2" type="ORF">KK062_26205</name>
</gene>
<accession>A0AAP2GSI2</accession>
<feature type="region of interest" description="Disordered" evidence="1">
    <location>
        <begin position="104"/>
        <end position="205"/>
    </location>
</feature>
<dbReference type="EMBL" id="JAHESE010000040">
    <property type="protein sequence ID" value="MBT1711761.1"/>
    <property type="molecule type" value="Genomic_DNA"/>
</dbReference>
<dbReference type="Proteomes" id="UP001319080">
    <property type="component" value="Unassembled WGS sequence"/>
</dbReference>
<evidence type="ECO:0000256" key="1">
    <source>
        <dbReference type="SAM" id="MobiDB-lite"/>
    </source>
</evidence>
<dbReference type="AlphaFoldDB" id="A0AAP2GSI2"/>
<feature type="compositionally biased region" description="Low complexity" evidence="1">
    <location>
        <begin position="145"/>
        <end position="161"/>
    </location>
</feature>
<organism evidence="2 3">
    <name type="scientific">Dawidia cretensis</name>
    <dbReference type="NCBI Taxonomy" id="2782350"/>
    <lineage>
        <taxon>Bacteria</taxon>
        <taxon>Pseudomonadati</taxon>
        <taxon>Bacteroidota</taxon>
        <taxon>Cytophagia</taxon>
        <taxon>Cytophagales</taxon>
        <taxon>Chryseotaleaceae</taxon>
        <taxon>Dawidia</taxon>
    </lineage>
</organism>
<proteinExistence type="predicted"/>
<name>A0AAP2GSI2_9BACT</name>
<feature type="compositionally biased region" description="Basic and acidic residues" evidence="1">
    <location>
        <begin position="115"/>
        <end position="141"/>
    </location>
</feature>
<comment type="caution">
    <text evidence="2">The sequence shown here is derived from an EMBL/GenBank/DDBJ whole genome shotgun (WGS) entry which is preliminary data.</text>
</comment>
<sequence>MVNFVKHIRAIMYKLEADSRIETYHMCLYWALFQTWNEHRFQNPMRIYRDELMARSKIRTRKTYAKCMRELAEWGYFSYEPARHHFEPCLVLMRRFDGGKNADVYETQCEPNGEPDDRPLTSDVREPQRDPTGESSDDTKRGTHNINYINNTNIQNNLNDNEQAHPISDFGNDFTHPVQTPGAEEKNNTRGGGAGDRPAGDRPEAIPGGLDDVYLFFASLYSTRVEAEKFYHYYAAKGWKISEKLRVHNWRSAARHWILNAPRFNPHNGPTPGSLASPGPQNYSEPL</sequence>
<evidence type="ECO:0000313" key="2">
    <source>
        <dbReference type="EMBL" id="MBT1711761.1"/>
    </source>
</evidence>
<evidence type="ECO:0000313" key="3">
    <source>
        <dbReference type="Proteomes" id="UP001319080"/>
    </source>
</evidence>
<reference evidence="2 3" key="1">
    <citation type="submission" date="2021-05" db="EMBL/GenBank/DDBJ databases">
        <title>A Polyphasic approach of four new species of the genus Ohtaekwangia: Ohtaekwangia histidinii sp. nov., Ohtaekwangia cretensis sp. nov., Ohtaekwangia indiensis sp. nov., Ohtaekwangia reichenbachii sp. nov. from diverse environment.</title>
        <authorList>
            <person name="Octaviana S."/>
        </authorList>
    </citation>
    <scope>NUCLEOTIDE SEQUENCE [LARGE SCALE GENOMIC DNA]</scope>
    <source>
        <strain evidence="2 3">PWU5</strain>
    </source>
</reference>